<keyword evidence="2" id="KW-1185">Reference proteome</keyword>
<sequence>MDFEHYFRDELRYLKELGDLVAEESPALAEFLATSANDAAVMRLFEGFAALTGRLRQRIDDAFPEVTQPLLERVWPTPLHAMPSITVMEIAAKDRAIVYRVEKGTEFTSDSDIGQSCRFRTVHPLSIQPLVLQSYSLLNSPEGSVLVVRLRWSGAIDGERSFLFKQPIDLFLGPDSYHAGILLLWFEQYLGSVVLRRPTGGGDVHFSPGVIAAKAVCAESLALAVFPTTYWRLQLALEYFYAPRVADFVTLDFSAEPCRVTVDDDGEFTLAFNFERALPFQALPSEAFLLHCVPAINLFPSQSLPLQAEAARPSFAVEPREKSQSIHSITGVYGTIEPDEEGDAASRGAAVTYPLISRFTRQPFAEQRFYQLHRDGVFPGMPTHRLSFVDARGNRFDGLLPRETVYCELLCSNGKLAERIAPGRRLFANKTLGSGLLARNVASVSVAHPPIFDSHCHWPLIDLLSLNVFALSDRQMVNHILQVLQLYVDADRPLAKKVKRYCEGINQITSEPKDYLVMGGPYRGKAVTIFLNSEHYPDAGEMYRFALLLVRLLPYCLPANLILKIDVLINETADRWYFDAVKGS</sequence>
<protein>
    <submittedName>
        <fullName evidence="1">Type VI secretion system baseplate subunit TssF</fullName>
    </submittedName>
</protein>
<dbReference type="Proteomes" id="UP001165275">
    <property type="component" value="Unassembled WGS sequence"/>
</dbReference>
<reference evidence="1" key="1">
    <citation type="submission" date="2021-04" db="EMBL/GenBank/DDBJ databases">
        <title>Genome sequence of Serratia sp. arafor3.</title>
        <authorList>
            <person name="Besaury L."/>
        </authorList>
    </citation>
    <scope>NUCLEOTIDE SEQUENCE</scope>
    <source>
        <strain evidence="1">Arafor3</strain>
    </source>
</reference>
<dbReference type="InterPro" id="IPR010272">
    <property type="entry name" value="T6SS_TssF"/>
</dbReference>
<organism evidence="1 2">
    <name type="scientific">Serratia silvae</name>
    <dbReference type="NCBI Taxonomy" id="2824122"/>
    <lineage>
        <taxon>Bacteria</taxon>
        <taxon>Pseudomonadati</taxon>
        <taxon>Pseudomonadota</taxon>
        <taxon>Gammaproteobacteria</taxon>
        <taxon>Enterobacterales</taxon>
        <taxon>Yersiniaceae</taxon>
        <taxon>Serratia</taxon>
    </lineage>
</organism>
<accession>A0ABT0K8L5</accession>
<dbReference type="PANTHER" id="PTHR35370">
    <property type="entry name" value="CYTOPLASMIC PROTEIN-RELATED-RELATED"/>
    <property type="match status" value="1"/>
</dbReference>
<comment type="caution">
    <text evidence="1">The sequence shown here is derived from an EMBL/GenBank/DDBJ whole genome shotgun (WGS) entry which is preliminary data.</text>
</comment>
<gene>
    <name evidence="1" type="primary">tssF</name>
    <name evidence="1" type="ORF">KAJ71_04845</name>
</gene>
<dbReference type="Pfam" id="PF05947">
    <property type="entry name" value="T6SS_TssF"/>
    <property type="match status" value="1"/>
</dbReference>
<proteinExistence type="predicted"/>
<dbReference type="EMBL" id="JAGQDC010000003">
    <property type="protein sequence ID" value="MCL1028368.1"/>
    <property type="molecule type" value="Genomic_DNA"/>
</dbReference>
<dbReference type="NCBIfam" id="TIGR03359">
    <property type="entry name" value="VI_chp_6"/>
    <property type="match status" value="1"/>
</dbReference>
<dbReference type="RefSeq" id="WP_248944643.1">
    <property type="nucleotide sequence ID" value="NZ_CBCSGY010000052.1"/>
</dbReference>
<name>A0ABT0K8L5_9GAMM</name>
<evidence type="ECO:0000313" key="1">
    <source>
        <dbReference type="EMBL" id="MCL1028368.1"/>
    </source>
</evidence>
<dbReference type="PANTHER" id="PTHR35370:SF1">
    <property type="entry name" value="TYPE VI SECRETION SYSTEM COMPONENT TSSF1"/>
    <property type="match status" value="1"/>
</dbReference>
<evidence type="ECO:0000313" key="2">
    <source>
        <dbReference type="Proteomes" id="UP001165275"/>
    </source>
</evidence>